<feature type="signal peptide" evidence="3">
    <location>
        <begin position="1"/>
        <end position="25"/>
    </location>
</feature>
<dbReference type="Proteomes" id="UP001499987">
    <property type="component" value="Unassembled WGS sequence"/>
</dbReference>
<dbReference type="RefSeq" id="WP_344625381.1">
    <property type="nucleotide sequence ID" value="NZ_BAAALD010000043.1"/>
</dbReference>
<evidence type="ECO:0008006" key="6">
    <source>
        <dbReference type="Google" id="ProtNLM"/>
    </source>
</evidence>
<feature type="chain" id="PRO_5046810168" description="Gram-positive cocci surface proteins LPxTG domain-containing protein" evidence="3">
    <location>
        <begin position="26"/>
        <end position="305"/>
    </location>
</feature>
<organism evidence="4 5">
    <name type="scientific">Kitasatospora arboriphila</name>
    <dbReference type="NCBI Taxonomy" id="258052"/>
    <lineage>
        <taxon>Bacteria</taxon>
        <taxon>Bacillati</taxon>
        <taxon>Actinomycetota</taxon>
        <taxon>Actinomycetes</taxon>
        <taxon>Kitasatosporales</taxon>
        <taxon>Streptomycetaceae</taxon>
        <taxon>Kitasatospora</taxon>
    </lineage>
</organism>
<gene>
    <name evidence="4" type="ORF">GCM10009663_44330</name>
</gene>
<name>A0ABP4EAA1_9ACTN</name>
<evidence type="ECO:0000256" key="3">
    <source>
        <dbReference type="SAM" id="SignalP"/>
    </source>
</evidence>
<keyword evidence="5" id="KW-1185">Reference proteome</keyword>
<accession>A0ABP4EAA1</accession>
<keyword evidence="3" id="KW-0732">Signal</keyword>
<feature type="compositionally biased region" description="Pro residues" evidence="1">
    <location>
        <begin position="219"/>
        <end position="259"/>
    </location>
</feature>
<evidence type="ECO:0000256" key="2">
    <source>
        <dbReference type="SAM" id="Phobius"/>
    </source>
</evidence>
<keyword evidence="2" id="KW-1133">Transmembrane helix</keyword>
<reference evidence="5" key="1">
    <citation type="journal article" date="2019" name="Int. J. Syst. Evol. Microbiol.">
        <title>The Global Catalogue of Microorganisms (GCM) 10K type strain sequencing project: providing services to taxonomists for standard genome sequencing and annotation.</title>
        <authorList>
            <consortium name="The Broad Institute Genomics Platform"/>
            <consortium name="The Broad Institute Genome Sequencing Center for Infectious Disease"/>
            <person name="Wu L."/>
            <person name="Ma J."/>
        </authorList>
    </citation>
    <scope>NUCLEOTIDE SEQUENCE [LARGE SCALE GENOMIC DNA]</scope>
    <source>
        <strain evidence="5">JCM 13002</strain>
    </source>
</reference>
<feature type="region of interest" description="Disordered" evidence="1">
    <location>
        <begin position="179"/>
        <end position="262"/>
    </location>
</feature>
<dbReference type="EMBL" id="BAAALD010000043">
    <property type="protein sequence ID" value="GAA1096313.1"/>
    <property type="molecule type" value="Genomic_DNA"/>
</dbReference>
<sequence>MTRRGLTLALAMSLCAATGAGVAHADGCTPEAGGTYKIDGVTGSVPKVRMGNSLTIDNRMHLDAPDQSSSAFETMVIPVRQQSGYTPGRPPTVSLSVDGGPSHRFSFTWRPATRPGDLGTWVSTRVEFGRLTRGVHVLHETLSMPVGSPDGLYELGAYAYMDGPCGMVRGTTMGSVSYEFTGGTPAREPSRATGGGATDTPSPRVSTSRTPGAAGTPGSPSPAPSGSPSPSAPSSPSVSAPPSPGGSPMSSPSPTPPVAASPAVVPLATTPAANGSSALPWVIGLLAALAAVAVGGVLALRRRPR</sequence>
<evidence type="ECO:0000256" key="1">
    <source>
        <dbReference type="SAM" id="MobiDB-lite"/>
    </source>
</evidence>
<protein>
    <recommendedName>
        <fullName evidence="6">Gram-positive cocci surface proteins LPxTG domain-containing protein</fullName>
    </recommendedName>
</protein>
<evidence type="ECO:0000313" key="5">
    <source>
        <dbReference type="Proteomes" id="UP001499987"/>
    </source>
</evidence>
<evidence type="ECO:0000313" key="4">
    <source>
        <dbReference type="EMBL" id="GAA1096313.1"/>
    </source>
</evidence>
<feature type="transmembrane region" description="Helical" evidence="2">
    <location>
        <begin position="278"/>
        <end position="300"/>
    </location>
</feature>
<keyword evidence="2" id="KW-0812">Transmembrane</keyword>
<keyword evidence="2" id="KW-0472">Membrane</keyword>
<proteinExistence type="predicted"/>
<comment type="caution">
    <text evidence="4">The sequence shown here is derived from an EMBL/GenBank/DDBJ whole genome shotgun (WGS) entry which is preliminary data.</text>
</comment>
<feature type="compositionally biased region" description="Polar residues" evidence="1">
    <location>
        <begin position="199"/>
        <end position="210"/>
    </location>
</feature>